<accession>A0A3N4M040</accession>
<dbReference type="EMBL" id="ML121531">
    <property type="protein sequence ID" value="RPB27298.1"/>
    <property type="molecule type" value="Genomic_DNA"/>
</dbReference>
<evidence type="ECO:0000313" key="3">
    <source>
        <dbReference type="Proteomes" id="UP000267821"/>
    </source>
</evidence>
<feature type="transmembrane region" description="Helical" evidence="1">
    <location>
        <begin position="38"/>
        <end position="59"/>
    </location>
</feature>
<reference evidence="2 3" key="1">
    <citation type="journal article" date="2018" name="Nat. Ecol. Evol.">
        <title>Pezizomycetes genomes reveal the molecular basis of ectomycorrhizal truffle lifestyle.</title>
        <authorList>
            <person name="Murat C."/>
            <person name="Payen T."/>
            <person name="Noel B."/>
            <person name="Kuo A."/>
            <person name="Morin E."/>
            <person name="Chen J."/>
            <person name="Kohler A."/>
            <person name="Krizsan K."/>
            <person name="Balestrini R."/>
            <person name="Da Silva C."/>
            <person name="Montanini B."/>
            <person name="Hainaut M."/>
            <person name="Levati E."/>
            <person name="Barry K.W."/>
            <person name="Belfiori B."/>
            <person name="Cichocki N."/>
            <person name="Clum A."/>
            <person name="Dockter R.B."/>
            <person name="Fauchery L."/>
            <person name="Guy J."/>
            <person name="Iotti M."/>
            <person name="Le Tacon F."/>
            <person name="Lindquist E.A."/>
            <person name="Lipzen A."/>
            <person name="Malagnac F."/>
            <person name="Mello A."/>
            <person name="Molinier V."/>
            <person name="Miyauchi S."/>
            <person name="Poulain J."/>
            <person name="Riccioni C."/>
            <person name="Rubini A."/>
            <person name="Sitrit Y."/>
            <person name="Splivallo R."/>
            <person name="Traeger S."/>
            <person name="Wang M."/>
            <person name="Zifcakova L."/>
            <person name="Wipf D."/>
            <person name="Zambonelli A."/>
            <person name="Paolocci F."/>
            <person name="Nowrousian M."/>
            <person name="Ottonello S."/>
            <person name="Baldrian P."/>
            <person name="Spatafora J.W."/>
            <person name="Henrissat B."/>
            <person name="Nagy L.G."/>
            <person name="Aury J.M."/>
            <person name="Wincker P."/>
            <person name="Grigoriev I.V."/>
            <person name="Bonfante P."/>
            <person name="Martin F.M."/>
        </authorList>
    </citation>
    <scope>NUCLEOTIDE SEQUENCE [LARGE SCALE GENOMIC DNA]</scope>
    <source>
        <strain evidence="2 3">ATCC MYA-4762</strain>
    </source>
</reference>
<keyword evidence="1" id="KW-0812">Transmembrane</keyword>
<dbReference type="Proteomes" id="UP000267821">
    <property type="component" value="Unassembled WGS sequence"/>
</dbReference>
<name>A0A3N4M040_9PEZI</name>
<keyword evidence="3" id="KW-1185">Reference proteome</keyword>
<evidence type="ECO:0000256" key="1">
    <source>
        <dbReference type="SAM" id="Phobius"/>
    </source>
</evidence>
<keyword evidence="1" id="KW-1133">Transmembrane helix</keyword>
<organism evidence="2 3">
    <name type="scientific">Terfezia boudieri ATCC MYA-4762</name>
    <dbReference type="NCBI Taxonomy" id="1051890"/>
    <lineage>
        <taxon>Eukaryota</taxon>
        <taxon>Fungi</taxon>
        <taxon>Dikarya</taxon>
        <taxon>Ascomycota</taxon>
        <taxon>Pezizomycotina</taxon>
        <taxon>Pezizomycetes</taxon>
        <taxon>Pezizales</taxon>
        <taxon>Pezizaceae</taxon>
        <taxon>Terfezia</taxon>
    </lineage>
</organism>
<dbReference type="AlphaFoldDB" id="A0A3N4M040"/>
<sequence length="63" mass="6973">MTAWGSASNESPWFSHFFGLFYTMLVGALLLTQLFSHIACLVSVRFLCCILYLVVLRAAGLAD</sequence>
<gene>
    <name evidence="2" type="ORF">L211DRAFT_533983</name>
</gene>
<evidence type="ECO:0000313" key="2">
    <source>
        <dbReference type="EMBL" id="RPB27298.1"/>
    </source>
</evidence>
<keyword evidence="1" id="KW-0472">Membrane</keyword>
<feature type="transmembrane region" description="Helical" evidence="1">
    <location>
        <begin position="13"/>
        <end position="31"/>
    </location>
</feature>
<dbReference type="InParanoid" id="A0A3N4M040"/>
<protein>
    <submittedName>
        <fullName evidence="2">Uncharacterized protein</fullName>
    </submittedName>
</protein>
<proteinExistence type="predicted"/>